<dbReference type="SUPFAM" id="SSF51206">
    <property type="entry name" value="cAMP-binding domain-like"/>
    <property type="match status" value="1"/>
</dbReference>
<dbReference type="CDD" id="cd00038">
    <property type="entry name" value="CAP_ED"/>
    <property type="match status" value="1"/>
</dbReference>
<evidence type="ECO:0000313" key="5">
    <source>
        <dbReference type="EMBL" id="MBJ6122796.1"/>
    </source>
</evidence>
<proteinExistence type="predicted"/>
<dbReference type="Pfam" id="PF00027">
    <property type="entry name" value="cNMP_binding"/>
    <property type="match status" value="1"/>
</dbReference>
<evidence type="ECO:0000259" key="4">
    <source>
        <dbReference type="PROSITE" id="PS51063"/>
    </source>
</evidence>
<dbReference type="InterPro" id="IPR036388">
    <property type="entry name" value="WH-like_DNA-bd_sf"/>
</dbReference>
<evidence type="ECO:0000256" key="1">
    <source>
        <dbReference type="ARBA" id="ARBA00023015"/>
    </source>
</evidence>
<feature type="domain" description="HTH crp-type" evidence="4">
    <location>
        <begin position="146"/>
        <end position="220"/>
    </location>
</feature>
<dbReference type="Proteomes" id="UP000640426">
    <property type="component" value="Unassembled WGS sequence"/>
</dbReference>
<dbReference type="SMART" id="SM00419">
    <property type="entry name" value="HTH_CRP"/>
    <property type="match status" value="1"/>
</dbReference>
<comment type="caution">
    <text evidence="5">The sequence shown here is derived from an EMBL/GenBank/DDBJ whole genome shotgun (WGS) entry which is preliminary data.</text>
</comment>
<name>A0ABS0XRZ1_9SPHN</name>
<dbReference type="InterPro" id="IPR012318">
    <property type="entry name" value="HTH_CRP"/>
</dbReference>
<dbReference type="SUPFAM" id="SSF46785">
    <property type="entry name" value="Winged helix' DNA-binding domain"/>
    <property type="match status" value="1"/>
</dbReference>
<dbReference type="InterPro" id="IPR036390">
    <property type="entry name" value="WH_DNA-bd_sf"/>
</dbReference>
<evidence type="ECO:0000256" key="3">
    <source>
        <dbReference type="ARBA" id="ARBA00023163"/>
    </source>
</evidence>
<accession>A0ABS0XRZ1</accession>
<dbReference type="Gene3D" id="2.60.120.10">
    <property type="entry name" value="Jelly Rolls"/>
    <property type="match status" value="1"/>
</dbReference>
<dbReference type="InterPro" id="IPR000595">
    <property type="entry name" value="cNMP-bd_dom"/>
</dbReference>
<dbReference type="EMBL" id="JAELXS010000007">
    <property type="protein sequence ID" value="MBJ6122796.1"/>
    <property type="molecule type" value="Genomic_DNA"/>
</dbReference>
<keyword evidence="3" id="KW-0804">Transcription</keyword>
<dbReference type="Gene3D" id="1.10.10.10">
    <property type="entry name" value="Winged helix-like DNA-binding domain superfamily/Winged helix DNA-binding domain"/>
    <property type="match status" value="1"/>
</dbReference>
<gene>
    <name evidence="5" type="ORF">JAO74_13435</name>
</gene>
<protein>
    <submittedName>
        <fullName evidence="5">Crp/Fnr family transcriptional regulator</fullName>
    </submittedName>
</protein>
<organism evidence="5 6">
    <name type="scientific">Sphingomonas mollis</name>
    <dbReference type="NCBI Taxonomy" id="2795726"/>
    <lineage>
        <taxon>Bacteria</taxon>
        <taxon>Pseudomonadati</taxon>
        <taxon>Pseudomonadota</taxon>
        <taxon>Alphaproteobacteria</taxon>
        <taxon>Sphingomonadales</taxon>
        <taxon>Sphingomonadaceae</taxon>
        <taxon>Sphingomonas</taxon>
    </lineage>
</organism>
<evidence type="ECO:0000256" key="2">
    <source>
        <dbReference type="ARBA" id="ARBA00023125"/>
    </source>
</evidence>
<evidence type="ECO:0000313" key="6">
    <source>
        <dbReference type="Proteomes" id="UP000640426"/>
    </source>
</evidence>
<keyword evidence="2" id="KW-0238">DNA-binding</keyword>
<keyword evidence="6" id="KW-1185">Reference proteome</keyword>
<dbReference type="PROSITE" id="PS51063">
    <property type="entry name" value="HTH_CRP_2"/>
    <property type="match status" value="1"/>
</dbReference>
<dbReference type="InterPro" id="IPR014710">
    <property type="entry name" value="RmlC-like_jellyroll"/>
</dbReference>
<dbReference type="InterPro" id="IPR018490">
    <property type="entry name" value="cNMP-bd_dom_sf"/>
</dbReference>
<keyword evidence="1" id="KW-0805">Transcription regulation</keyword>
<reference evidence="6" key="1">
    <citation type="submission" date="2020-12" db="EMBL/GenBank/DDBJ databases">
        <title>Hymenobacter sp.</title>
        <authorList>
            <person name="Kim M.K."/>
        </authorList>
    </citation>
    <scope>NUCLEOTIDE SEQUENCE [LARGE SCALE GENOMIC DNA]</scope>
    <source>
        <strain evidence="6">BT553</strain>
    </source>
</reference>
<dbReference type="Pfam" id="PF13545">
    <property type="entry name" value="HTH_Crp_2"/>
    <property type="match status" value="1"/>
</dbReference>
<sequence>MDDNPLIARLRQCCRLEEPDIRELLDLCWDVRDIGRGVNIVHDGERADRVHLIMSGWAARYKLLPSGARQITSLLLPGDLCDLRCTTLARMDQGIMALTPVRVAYILPQAINALERTDPAVGHALAWCSLVEQAILRAWIVNMGRRHALERVAHLFCELSERLSMTAPDGQGSRFYPLTQEEIADTLGLTPVHVNRVLQDLRSRSMITSRRGGLTVLDLVGLQRLSGFNGAYLRPQTIPVAELAIA</sequence>